<dbReference type="RefSeq" id="WP_262309129.1">
    <property type="nucleotide sequence ID" value="NZ_CP106679.1"/>
</dbReference>
<accession>A0ABY6CNS8</accession>
<dbReference type="EMBL" id="CP106679">
    <property type="protein sequence ID" value="UXP31690.1"/>
    <property type="molecule type" value="Genomic_DNA"/>
</dbReference>
<proteinExistence type="predicted"/>
<name>A0ABY6CNS8_9BACT</name>
<evidence type="ECO:0000313" key="1">
    <source>
        <dbReference type="EMBL" id="UXP31690.1"/>
    </source>
</evidence>
<protein>
    <submittedName>
        <fullName evidence="1">YdeI/OmpD-associated family protein</fullName>
    </submittedName>
</protein>
<evidence type="ECO:0000313" key="2">
    <source>
        <dbReference type="Proteomes" id="UP001065174"/>
    </source>
</evidence>
<sequence length="189" mass="22393">MKNRPELYFENDTAWREWLSQNHDQADGAYLIFYRVTSEQPSMRWEEAVRVALCYGWIDSTVKKIDEDKRRQLFTPRKAKSAWSKINKTHITELIELGLMHESGLKVIENAKEDGTWTSLDDVEELTMPDDLQAAFETNPIAYSHYEAFSRSYRKSYLYWLNSAKRQETRDKRITEIIRLCQANVKSRT</sequence>
<gene>
    <name evidence="1" type="ORF">N6H18_15175</name>
</gene>
<keyword evidence="2" id="KW-1185">Reference proteome</keyword>
<organism evidence="1 2">
    <name type="scientific">Reichenbachiella agarivorans</name>
    <dbReference type="NCBI Taxonomy" id="2979464"/>
    <lineage>
        <taxon>Bacteria</taxon>
        <taxon>Pseudomonadati</taxon>
        <taxon>Bacteroidota</taxon>
        <taxon>Cytophagia</taxon>
        <taxon>Cytophagales</taxon>
        <taxon>Reichenbachiellaceae</taxon>
        <taxon>Reichenbachiella</taxon>
    </lineage>
</organism>
<dbReference type="Proteomes" id="UP001065174">
    <property type="component" value="Chromosome"/>
</dbReference>
<reference evidence="1" key="1">
    <citation type="submission" date="2022-09" db="EMBL/GenBank/DDBJ databases">
        <title>Comparative genomics and taxonomic characterization of three novel marine species of genus Reichenbachiella exhibiting antioxidant and polysaccharide degradation activities.</title>
        <authorList>
            <person name="Muhammad N."/>
            <person name="Lee Y.-J."/>
            <person name="Ko J."/>
            <person name="Kim S.-G."/>
        </authorList>
    </citation>
    <scope>NUCLEOTIDE SEQUENCE</scope>
    <source>
        <strain evidence="1">BKB1-1</strain>
    </source>
</reference>
<dbReference type="Pfam" id="PF13376">
    <property type="entry name" value="OmdA"/>
    <property type="match status" value="1"/>
</dbReference>